<sequence length="132" mass="15415">MNIKDIIDILNDNGLSEIEELVSGDKYSLINFYFDFDKDVEAAAKAYADDESTAGSEEWMKEFYLPYLYDYANDEVLEIVEEIIEDLDVEGEMMAFQMNEKTAGYVQFMVLFNEEGYDVAIEEIVKEYMRKK</sequence>
<accession>A0A8I0DMC8</accession>
<organism evidence="1 2">
    <name type="scientific">Clostridium lentum</name>
    <dbReference type="NCBI Taxonomy" id="2763037"/>
    <lineage>
        <taxon>Bacteria</taxon>
        <taxon>Bacillati</taxon>
        <taxon>Bacillota</taxon>
        <taxon>Clostridia</taxon>
        <taxon>Eubacteriales</taxon>
        <taxon>Clostridiaceae</taxon>
        <taxon>Clostridium</taxon>
    </lineage>
</organism>
<dbReference type="Proteomes" id="UP000662088">
    <property type="component" value="Unassembled WGS sequence"/>
</dbReference>
<evidence type="ECO:0000313" key="1">
    <source>
        <dbReference type="EMBL" id="MBC5641063.1"/>
    </source>
</evidence>
<dbReference type="RefSeq" id="WP_186835544.1">
    <property type="nucleotide sequence ID" value="NZ_JACOOQ010000022.1"/>
</dbReference>
<gene>
    <name evidence="1" type="ORF">H8R92_11700</name>
</gene>
<name>A0A8I0DMC8_9CLOT</name>
<proteinExistence type="predicted"/>
<keyword evidence="2" id="KW-1185">Reference proteome</keyword>
<dbReference type="EMBL" id="JACOOQ010000022">
    <property type="protein sequence ID" value="MBC5641063.1"/>
    <property type="molecule type" value="Genomic_DNA"/>
</dbReference>
<comment type="caution">
    <text evidence="1">The sequence shown here is derived from an EMBL/GenBank/DDBJ whole genome shotgun (WGS) entry which is preliminary data.</text>
</comment>
<evidence type="ECO:0000313" key="2">
    <source>
        <dbReference type="Proteomes" id="UP000662088"/>
    </source>
</evidence>
<dbReference type="AlphaFoldDB" id="A0A8I0DMC8"/>
<protein>
    <submittedName>
        <fullName evidence="1">Uncharacterized protein</fullName>
    </submittedName>
</protein>
<reference evidence="1" key="1">
    <citation type="submission" date="2020-08" db="EMBL/GenBank/DDBJ databases">
        <title>Genome public.</title>
        <authorList>
            <person name="Liu C."/>
            <person name="Sun Q."/>
        </authorList>
    </citation>
    <scope>NUCLEOTIDE SEQUENCE</scope>
    <source>
        <strain evidence="1">NSJ-42</strain>
    </source>
</reference>